<dbReference type="Pfam" id="PF00905">
    <property type="entry name" value="Transpeptidase"/>
    <property type="match status" value="1"/>
</dbReference>
<feature type="domain" description="Penicillin binding protein A dimerisation" evidence="3">
    <location>
        <begin position="54"/>
        <end position="118"/>
    </location>
</feature>
<dbReference type="PANTHER" id="PTHR30627">
    <property type="entry name" value="PEPTIDOGLYCAN D,D-TRANSPEPTIDASE"/>
    <property type="match status" value="1"/>
</dbReference>
<accession>A0AB36TF89</accession>
<reference evidence="4 5" key="1">
    <citation type="submission" date="2017-09" db="EMBL/GenBank/DDBJ databases">
        <title>Evaluation of Pacific Biosciences Sequencing Technology to Finishing C. thermocellum Genome Sequences.</title>
        <authorList>
            <person name="Brown S."/>
        </authorList>
    </citation>
    <scope>NUCLEOTIDE SEQUENCE [LARGE SCALE GENOMIC DNA]</scope>
    <source>
        <strain evidence="4 5">AD2</strain>
    </source>
</reference>
<dbReference type="AlphaFoldDB" id="A0AB36TF89"/>
<evidence type="ECO:0000259" key="2">
    <source>
        <dbReference type="Pfam" id="PF00905"/>
    </source>
</evidence>
<keyword evidence="1" id="KW-1133">Transmembrane helix</keyword>
<dbReference type="GeneID" id="35805029"/>
<proteinExistence type="predicted"/>
<dbReference type="InterPro" id="IPR012338">
    <property type="entry name" value="Beta-lactam/transpept-like"/>
</dbReference>
<dbReference type="Proteomes" id="UP000223596">
    <property type="component" value="Unassembled WGS sequence"/>
</dbReference>
<comment type="caution">
    <text evidence="4">The sequence shown here is derived from an EMBL/GenBank/DDBJ whole genome shotgun (WGS) entry which is preliminary data.</text>
</comment>
<name>A0AB36TF89_ACETH</name>
<dbReference type="Pfam" id="PF21922">
    <property type="entry name" value="PBP_dimer_2"/>
    <property type="match status" value="1"/>
</dbReference>
<dbReference type="GO" id="GO:0071555">
    <property type="term" value="P:cell wall organization"/>
    <property type="evidence" value="ECO:0007669"/>
    <property type="project" value="TreeGrafter"/>
</dbReference>
<evidence type="ECO:0000259" key="3">
    <source>
        <dbReference type="Pfam" id="PF21922"/>
    </source>
</evidence>
<dbReference type="InterPro" id="IPR050515">
    <property type="entry name" value="Beta-lactam/transpept"/>
</dbReference>
<keyword evidence="1" id="KW-0812">Transmembrane</keyword>
<feature type="transmembrane region" description="Helical" evidence="1">
    <location>
        <begin position="7"/>
        <end position="27"/>
    </location>
</feature>
<organism evidence="4 5">
    <name type="scientific">Acetivibrio thermocellus AD2</name>
    <dbReference type="NCBI Taxonomy" id="1138384"/>
    <lineage>
        <taxon>Bacteria</taxon>
        <taxon>Bacillati</taxon>
        <taxon>Bacillota</taxon>
        <taxon>Clostridia</taxon>
        <taxon>Eubacteriales</taxon>
        <taxon>Oscillospiraceae</taxon>
        <taxon>Acetivibrio</taxon>
    </lineage>
</organism>
<evidence type="ECO:0000313" key="4">
    <source>
        <dbReference type="EMBL" id="PFH01875.1"/>
    </source>
</evidence>
<dbReference type="EMBL" id="PDBW01000001">
    <property type="protein sequence ID" value="PFH01875.1"/>
    <property type="molecule type" value="Genomic_DNA"/>
</dbReference>
<dbReference type="SUPFAM" id="SSF56601">
    <property type="entry name" value="beta-lactamase/transpeptidase-like"/>
    <property type="match status" value="1"/>
</dbReference>
<dbReference type="Gene3D" id="3.90.1310.10">
    <property type="entry name" value="Penicillin-binding protein 2a (Domain 2)"/>
    <property type="match status" value="1"/>
</dbReference>
<protein>
    <submittedName>
        <fullName evidence="4">Peptidoglycan glycosyltransferase</fullName>
    </submittedName>
</protein>
<dbReference type="GO" id="GO:0005886">
    <property type="term" value="C:plasma membrane"/>
    <property type="evidence" value="ECO:0007669"/>
    <property type="project" value="TreeGrafter"/>
</dbReference>
<feature type="domain" description="Penicillin-binding protein transpeptidase" evidence="2">
    <location>
        <begin position="156"/>
        <end position="464"/>
    </location>
</feature>
<dbReference type="Gene3D" id="3.40.710.10">
    <property type="entry name" value="DD-peptidase/beta-lactamase superfamily"/>
    <property type="match status" value="1"/>
</dbReference>
<evidence type="ECO:0000313" key="5">
    <source>
        <dbReference type="Proteomes" id="UP000223596"/>
    </source>
</evidence>
<sequence>MDENKKIIQVLVAICFLFFIIVGYLTYIQLFRSRDLMANVYNRRQYKIEENTARGNIYDRNGVLLAYSEANGEVQERIYPYGALYSQVIGYSSKVYGKSQIEAAYNNVLLGIDDLSQVFGMVSGSNYPTRKGNNLYLTIDHKLQALGGELLNGRKGAVVAMDPKTGEVLALASSPNFDPHAKKLEENWQSMIESPDAPFLCRATQGLYAPGSTFKILVTAAAVEKGLESKVFDDNGSVVIDGREIRNSESRAYGKIDLKRALAVSSNVVYAQLGTELGMESFVDITYRAGFEKEIPFDIPTSKSRFPYENMNKIDLAEAAIGQGKVLVSPLHMAMITSAIANEGVMMEPVLVKSITNSEGKTTKELKPVKLGNVMEKSVAEKIKIMMQEVVTSGTGHNAAIKGINVAGKTGTAENELSVKKKAKAHSWFVGFAPAEDPKIAVAVIVEYGGSGGDVAASIARRIMSEYLSN</sequence>
<dbReference type="InterPro" id="IPR001460">
    <property type="entry name" value="PCN-bd_Tpept"/>
</dbReference>
<dbReference type="GO" id="GO:0008658">
    <property type="term" value="F:penicillin binding"/>
    <property type="evidence" value="ECO:0007669"/>
    <property type="project" value="InterPro"/>
</dbReference>
<evidence type="ECO:0000256" key="1">
    <source>
        <dbReference type="SAM" id="Phobius"/>
    </source>
</evidence>
<gene>
    <name evidence="4" type="ORF">M972_11619</name>
</gene>
<dbReference type="RefSeq" id="WP_003514814.1">
    <property type="nucleotide sequence ID" value="NZ_CP013828.1"/>
</dbReference>
<keyword evidence="1" id="KW-0472">Membrane</keyword>
<dbReference type="InterPro" id="IPR054120">
    <property type="entry name" value="PBPA_dimer"/>
</dbReference>
<dbReference type="PANTHER" id="PTHR30627:SF24">
    <property type="entry name" value="PENICILLIN-BINDING PROTEIN 4B"/>
    <property type="match status" value="1"/>
</dbReference>